<dbReference type="GO" id="GO:0005507">
    <property type="term" value="F:copper ion binding"/>
    <property type="evidence" value="ECO:0007669"/>
    <property type="project" value="TreeGrafter"/>
</dbReference>
<dbReference type="OMA" id="HRAFDQC"/>
<dbReference type="InterPro" id="IPR005627">
    <property type="entry name" value="CutC-like"/>
</dbReference>
<organism evidence="3 4">
    <name type="scientific">Biomphalaria glabrata</name>
    <name type="common">Bloodfluke planorb</name>
    <name type="synonym">Freshwater snail</name>
    <dbReference type="NCBI Taxonomy" id="6526"/>
    <lineage>
        <taxon>Eukaryota</taxon>
        <taxon>Metazoa</taxon>
        <taxon>Spiralia</taxon>
        <taxon>Lophotrochozoa</taxon>
        <taxon>Mollusca</taxon>
        <taxon>Gastropoda</taxon>
        <taxon>Heterobranchia</taxon>
        <taxon>Euthyneura</taxon>
        <taxon>Panpulmonata</taxon>
        <taxon>Hygrophila</taxon>
        <taxon>Lymnaeoidea</taxon>
        <taxon>Planorbidae</taxon>
        <taxon>Biomphalaria</taxon>
    </lineage>
</organism>
<keyword evidence="3" id="KW-1185">Reference proteome</keyword>
<gene>
    <name evidence="4" type="primary">LOC106069508</name>
</gene>
<dbReference type="HAMAP" id="MF_00795">
    <property type="entry name" value="CutC"/>
    <property type="match status" value="1"/>
</dbReference>
<dbReference type="GeneID" id="106069508"/>
<name>A0A9W2ZVF3_BIOGL</name>
<dbReference type="Pfam" id="PF03932">
    <property type="entry name" value="CutC"/>
    <property type="match status" value="1"/>
</dbReference>
<dbReference type="OrthoDB" id="7392499at2759"/>
<proteinExistence type="inferred from homology"/>
<sequence length="247" mass="26710">MEVCVDSVQSAINAQAGGASRVELCANLMEGGTTPSIGLLKVIKSQITIPVFVMIRSRGGDFCYNDLEMEVMKEDLLALKRAGADGFVFGVLTQDGEVNAAACQSLLDIARPCPVTFHRAIDMARDIYLSLTTVINLGFDRVLSSGGYNSALEGCNILQAMVQQTQGVKTIVVPGGGIKIDNLEQILLKSQAKEFHGSARRVIDSVMKFRKCNLTMGSQPDIEFITKVTSTEDVSKMLSIYNSLYAN</sequence>
<evidence type="ECO:0000313" key="3">
    <source>
        <dbReference type="Proteomes" id="UP001165740"/>
    </source>
</evidence>
<dbReference type="RefSeq" id="XP_055878961.1">
    <property type="nucleotide sequence ID" value="XM_056022986.1"/>
</dbReference>
<reference evidence="4" key="1">
    <citation type="submission" date="2025-08" db="UniProtKB">
        <authorList>
            <consortium name="RefSeq"/>
        </authorList>
    </citation>
    <scope>IDENTIFICATION</scope>
</reference>
<comment type="similarity">
    <text evidence="1">Belongs to the CutC family.</text>
</comment>
<evidence type="ECO:0000256" key="2">
    <source>
        <dbReference type="ARBA" id="ARBA00019014"/>
    </source>
</evidence>
<protein>
    <recommendedName>
        <fullName evidence="2">Copper homeostasis protein cutC homolog</fullName>
    </recommendedName>
</protein>
<dbReference type="SUPFAM" id="SSF110395">
    <property type="entry name" value="CutC-like"/>
    <property type="match status" value="1"/>
</dbReference>
<evidence type="ECO:0000313" key="4">
    <source>
        <dbReference type="RefSeq" id="XP_055878961.1"/>
    </source>
</evidence>
<dbReference type="FunFam" id="3.20.20.380:FF:000001">
    <property type="entry name" value="Copper homeostasis protein CutC"/>
    <property type="match status" value="1"/>
</dbReference>
<dbReference type="PANTHER" id="PTHR12598:SF0">
    <property type="entry name" value="COPPER HOMEOSTASIS PROTEIN CUTC HOMOLOG"/>
    <property type="match status" value="1"/>
</dbReference>
<dbReference type="InterPro" id="IPR036822">
    <property type="entry name" value="CutC-like_dom_sf"/>
</dbReference>
<evidence type="ECO:0000256" key="1">
    <source>
        <dbReference type="ARBA" id="ARBA00007768"/>
    </source>
</evidence>
<dbReference type="PANTHER" id="PTHR12598">
    <property type="entry name" value="COPPER HOMEOSTASIS PROTEIN CUTC"/>
    <property type="match status" value="1"/>
</dbReference>
<dbReference type="Proteomes" id="UP001165740">
    <property type="component" value="Chromosome 1"/>
</dbReference>
<dbReference type="AlphaFoldDB" id="A0A9W2ZVF3"/>
<accession>A0A9W2ZVF3</accession>
<dbReference type="Gene3D" id="3.20.20.380">
    <property type="entry name" value="Copper homeostasis (CutC) domain"/>
    <property type="match status" value="1"/>
</dbReference>